<evidence type="ECO:0000313" key="2">
    <source>
        <dbReference type="EMBL" id="GAA0392197.1"/>
    </source>
</evidence>
<accession>A0ABP3I6I2</accession>
<keyword evidence="3" id="KW-1185">Reference proteome</keyword>
<reference evidence="3" key="1">
    <citation type="journal article" date="2019" name="Int. J. Syst. Evol. Microbiol.">
        <title>The Global Catalogue of Microorganisms (GCM) 10K type strain sequencing project: providing services to taxonomists for standard genome sequencing and annotation.</title>
        <authorList>
            <consortium name="The Broad Institute Genomics Platform"/>
            <consortium name="The Broad Institute Genome Sequencing Center for Infectious Disease"/>
            <person name="Wu L."/>
            <person name="Ma J."/>
        </authorList>
    </citation>
    <scope>NUCLEOTIDE SEQUENCE [LARGE SCALE GENOMIC DNA]</scope>
    <source>
        <strain evidence="3">JCM 13476</strain>
    </source>
</reference>
<name>A0ABP3I6I2_9CAUL</name>
<protein>
    <submittedName>
        <fullName evidence="2">Uncharacterized protein</fullName>
    </submittedName>
</protein>
<organism evidence="2 3">
    <name type="scientific">Brevundimonas terrae</name>
    <dbReference type="NCBI Taxonomy" id="363631"/>
    <lineage>
        <taxon>Bacteria</taxon>
        <taxon>Pseudomonadati</taxon>
        <taxon>Pseudomonadota</taxon>
        <taxon>Alphaproteobacteria</taxon>
        <taxon>Caulobacterales</taxon>
        <taxon>Caulobacteraceae</taxon>
        <taxon>Brevundimonas</taxon>
    </lineage>
</organism>
<evidence type="ECO:0000256" key="1">
    <source>
        <dbReference type="SAM" id="Phobius"/>
    </source>
</evidence>
<dbReference type="RefSeq" id="WP_167177036.1">
    <property type="nucleotide sequence ID" value="NZ_BAAAEJ010000007.1"/>
</dbReference>
<sequence>MTVLPTAGWRLLTPVVWGAVVVAIAMVLALFADPFGWRARRLDRAEQAASVGQAEARMRRVEHTAQEAIVQGQRDLQEQQLAVTAITEKFVEQARAQSDAKTSLGDDRHQRLREHDRRLCEQAPSLRGCAAFAGAAS</sequence>
<comment type="caution">
    <text evidence="2">The sequence shown here is derived from an EMBL/GenBank/DDBJ whole genome shotgun (WGS) entry which is preliminary data.</text>
</comment>
<dbReference type="EMBL" id="BAAAEJ010000007">
    <property type="protein sequence ID" value="GAA0392197.1"/>
    <property type="molecule type" value="Genomic_DNA"/>
</dbReference>
<keyword evidence="1" id="KW-0812">Transmembrane</keyword>
<evidence type="ECO:0000313" key="3">
    <source>
        <dbReference type="Proteomes" id="UP001500791"/>
    </source>
</evidence>
<dbReference type="Proteomes" id="UP001500791">
    <property type="component" value="Unassembled WGS sequence"/>
</dbReference>
<keyword evidence="1" id="KW-0472">Membrane</keyword>
<proteinExistence type="predicted"/>
<gene>
    <name evidence="2" type="ORF">GCM10009093_18490</name>
</gene>
<feature type="transmembrane region" description="Helical" evidence="1">
    <location>
        <begin position="12"/>
        <end position="32"/>
    </location>
</feature>
<keyword evidence="1" id="KW-1133">Transmembrane helix</keyword>